<dbReference type="EMBL" id="FOKV01000009">
    <property type="protein sequence ID" value="SFC79370.1"/>
    <property type="molecule type" value="Genomic_DNA"/>
</dbReference>
<evidence type="ECO:0000256" key="1">
    <source>
        <dbReference type="SAM" id="Phobius"/>
    </source>
</evidence>
<dbReference type="Proteomes" id="UP000199438">
    <property type="component" value="Unassembled WGS sequence"/>
</dbReference>
<dbReference type="AlphaFoldDB" id="A0A1I1MCG2"/>
<feature type="transmembrane region" description="Helical" evidence="1">
    <location>
        <begin position="35"/>
        <end position="53"/>
    </location>
</feature>
<keyword evidence="3" id="KW-1185">Reference proteome</keyword>
<proteinExistence type="predicted"/>
<evidence type="ECO:0000313" key="3">
    <source>
        <dbReference type="Proteomes" id="UP000199438"/>
    </source>
</evidence>
<dbReference type="Pfam" id="PF10825">
    <property type="entry name" value="DUF2752"/>
    <property type="match status" value="1"/>
</dbReference>
<gene>
    <name evidence="2" type="ORF">SAMN04487907_10911</name>
</gene>
<accession>A0A1I1MCG2</accession>
<sequence>MLPCLNKTLLGVDCYGCGGQRAAILLFQGNFKEAFLMYPAIYTLVIFAIFLIINIKYKFKGDFKVKIAFIFLNASIMIISYVFKMSQFYNLTN</sequence>
<dbReference type="InterPro" id="IPR021215">
    <property type="entry name" value="DUF2752"/>
</dbReference>
<keyword evidence="1" id="KW-0812">Transmembrane</keyword>
<feature type="transmembrane region" description="Helical" evidence="1">
    <location>
        <begin position="65"/>
        <end position="83"/>
    </location>
</feature>
<keyword evidence="1" id="KW-0472">Membrane</keyword>
<keyword evidence="1" id="KW-1133">Transmembrane helix</keyword>
<evidence type="ECO:0008006" key="4">
    <source>
        <dbReference type="Google" id="ProtNLM"/>
    </source>
</evidence>
<name>A0A1I1MCG2_9FLAO</name>
<dbReference type="RefSeq" id="WP_092544296.1">
    <property type="nucleotide sequence ID" value="NZ_FOKV01000009.1"/>
</dbReference>
<evidence type="ECO:0000313" key="2">
    <source>
        <dbReference type="EMBL" id="SFC79370.1"/>
    </source>
</evidence>
<dbReference type="STRING" id="1334022.SAMN04487907_10911"/>
<reference evidence="3" key="1">
    <citation type="submission" date="2016-10" db="EMBL/GenBank/DDBJ databases">
        <authorList>
            <person name="Varghese N."/>
            <person name="Submissions S."/>
        </authorList>
    </citation>
    <scope>NUCLEOTIDE SEQUENCE [LARGE SCALE GENOMIC DNA]</scope>
    <source>
        <strain evidence="3">DSM 24499</strain>
    </source>
</reference>
<dbReference type="OrthoDB" id="9815897at2"/>
<protein>
    <recommendedName>
        <fullName evidence="4">DUF2752 domain-containing protein</fullName>
    </recommendedName>
</protein>
<organism evidence="2 3">
    <name type="scientific">Zunongwangia mangrovi</name>
    <dbReference type="NCBI Taxonomy" id="1334022"/>
    <lineage>
        <taxon>Bacteria</taxon>
        <taxon>Pseudomonadati</taxon>
        <taxon>Bacteroidota</taxon>
        <taxon>Flavobacteriia</taxon>
        <taxon>Flavobacteriales</taxon>
        <taxon>Flavobacteriaceae</taxon>
        <taxon>Zunongwangia</taxon>
    </lineage>
</organism>